<keyword evidence="5" id="KW-0378">Hydrolase</keyword>
<dbReference type="PANTHER" id="PTHR11820:SF7">
    <property type="entry name" value="ACYLPYRUVASE FAHD1, MITOCHONDRIAL"/>
    <property type="match status" value="1"/>
</dbReference>
<dbReference type="Pfam" id="PF01557">
    <property type="entry name" value="FAA_hydrolase"/>
    <property type="match status" value="1"/>
</dbReference>
<dbReference type="RefSeq" id="WP_173222862.1">
    <property type="nucleotide sequence ID" value="NZ_CP048104.1"/>
</dbReference>
<dbReference type="SUPFAM" id="SSF56529">
    <property type="entry name" value="FAH"/>
    <property type="match status" value="1"/>
</dbReference>
<proteinExistence type="inferred from homology"/>
<evidence type="ECO:0000256" key="2">
    <source>
        <dbReference type="ARBA" id="ARBA00022723"/>
    </source>
</evidence>
<evidence type="ECO:0000313" key="5">
    <source>
        <dbReference type="EMBL" id="QKG84810.1"/>
    </source>
</evidence>
<evidence type="ECO:0000259" key="3">
    <source>
        <dbReference type="Pfam" id="PF01557"/>
    </source>
</evidence>
<dbReference type="GO" id="GO:0016853">
    <property type="term" value="F:isomerase activity"/>
    <property type="evidence" value="ECO:0007669"/>
    <property type="project" value="UniProtKB-ARBA"/>
</dbReference>
<sequence length="250" mass="27537">MKILRYRYHGEVKYGVWKKEGIQPLEGSLFHYKETEALLPLDQVQILSPLRPTKLIAIGRNYADHAKEKGNPIPDEPMMFLVSPTAVIGTGEAICLPSVNDPIEYEGELAVVIGKRGKSIPADQASKYILGYTGAIDVSNRALQKKDGQFTRAKSFDTFKPLGPVIETELDPSDLFIRLQVNEELRQDGRTSDMVHSIPSLIEAISSVFPLEPGDVILTGTPAGVGRLYPGDEVVMEIEGIGELRHQVKG</sequence>
<dbReference type="FunFam" id="3.90.850.10:FF:000002">
    <property type="entry name" value="2-hydroxyhepta-2,4-diene-1,7-dioate isomerase"/>
    <property type="match status" value="1"/>
</dbReference>
<dbReference type="EMBL" id="CP048104">
    <property type="protein sequence ID" value="QKG84810.1"/>
    <property type="molecule type" value="Genomic_DNA"/>
</dbReference>
<keyword evidence="2" id="KW-0479">Metal-binding</keyword>
<accession>A0A7D4BKD7</accession>
<gene>
    <name evidence="5" type="ORF">GXN76_10200</name>
</gene>
<dbReference type="InterPro" id="IPR011234">
    <property type="entry name" value="Fumarylacetoacetase-like_C"/>
</dbReference>
<keyword evidence="6" id="KW-1185">Reference proteome</keyword>
<reference evidence="5 6" key="1">
    <citation type="submission" date="2020-01" db="EMBL/GenBank/DDBJ databases">
        <authorList>
            <person name="Gulvik C.A."/>
            <person name="Batra D.G."/>
        </authorList>
    </citation>
    <scope>NUCLEOTIDE SEQUENCE [LARGE SCALE GENOMIC DNA]</scope>
    <source>
        <strain evidence="5 6">W9323</strain>
    </source>
</reference>
<feature type="domain" description="Rv2993c-like N-terminal" evidence="4">
    <location>
        <begin position="1"/>
        <end position="49"/>
    </location>
</feature>
<dbReference type="GO" id="GO:0046872">
    <property type="term" value="F:metal ion binding"/>
    <property type="evidence" value="ECO:0007669"/>
    <property type="project" value="UniProtKB-KW"/>
</dbReference>
<evidence type="ECO:0000313" key="6">
    <source>
        <dbReference type="Proteomes" id="UP000503088"/>
    </source>
</evidence>
<dbReference type="InterPro" id="IPR018833">
    <property type="entry name" value="Rv2993c-like_N"/>
</dbReference>
<dbReference type="KEGG" id="kpul:GXN76_10200"/>
<name>A0A7D4BKD7_9BACL</name>
<dbReference type="Proteomes" id="UP000503088">
    <property type="component" value="Chromosome"/>
</dbReference>
<dbReference type="GO" id="GO:0018773">
    <property type="term" value="F:acetylpyruvate hydrolase activity"/>
    <property type="evidence" value="ECO:0007669"/>
    <property type="project" value="TreeGrafter"/>
</dbReference>
<dbReference type="GO" id="GO:0019752">
    <property type="term" value="P:carboxylic acid metabolic process"/>
    <property type="evidence" value="ECO:0007669"/>
    <property type="project" value="UniProtKB-ARBA"/>
</dbReference>
<dbReference type="AlphaFoldDB" id="A0A7D4BKD7"/>
<evidence type="ECO:0000256" key="1">
    <source>
        <dbReference type="ARBA" id="ARBA00010211"/>
    </source>
</evidence>
<dbReference type="Gene3D" id="3.90.850.10">
    <property type="entry name" value="Fumarylacetoacetase-like, C-terminal domain"/>
    <property type="match status" value="1"/>
</dbReference>
<organism evidence="5 6">
    <name type="scientific">Kroppenstedtia pulmonis</name>
    <dbReference type="NCBI Taxonomy" id="1380685"/>
    <lineage>
        <taxon>Bacteria</taxon>
        <taxon>Bacillati</taxon>
        <taxon>Bacillota</taxon>
        <taxon>Bacilli</taxon>
        <taxon>Bacillales</taxon>
        <taxon>Thermoactinomycetaceae</taxon>
        <taxon>Kroppenstedtia</taxon>
    </lineage>
</organism>
<dbReference type="PANTHER" id="PTHR11820">
    <property type="entry name" value="ACYLPYRUVASE"/>
    <property type="match status" value="1"/>
</dbReference>
<dbReference type="Pfam" id="PF10370">
    <property type="entry name" value="Rv2993c-like_N"/>
    <property type="match status" value="1"/>
</dbReference>
<comment type="similarity">
    <text evidence="1">Belongs to the FAH family.</text>
</comment>
<evidence type="ECO:0000259" key="4">
    <source>
        <dbReference type="Pfam" id="PF10370"/>
    </source>
</evidence>
<protein>
    <submittedName>
        <fullName evidence="5">Fumarylacetoacetate hydrolase family protein</fullName>
    </submittedName>
</protein>
<dbReference type="InterPro" id="IPR036663">
    <property type="entry name" value="Fumarylacetoacetase_C_sf"/>
</dbReference>
<feature type="domain" description="Fumarylacetoacetase-like C-terminal" evidence="3">
    <location>
        <begin position="54"/>
        <end position="248"/>
    </location>
</feature>